<proteinExistence type="predicted"/>
<evidence type="ECO:0000313" key="4">
    <source>
        <dbReference type="Proteomes" id="UP000285951"/>
    </source>
</evidence>
<evidence type="ECO:0000313" key="2">
    <source>
        <dbReference type="EMBL" id="MUP38674.1"/>
    </source>
</evidence>
<comment type="caution">
    <text evidence="2">The sequence shown here is derived from an EMBL/GenBank/DDBJ whole genome shotgun (WGS) entry which is preliminary data.</text>
</comment>
<evidence type="ECO:0000313" key="3">
    <source>
        <dbReference type="EMBL" id="MVB07879.1"/>
    </source>
</evidence>
<dbReference type="EMBL" id="WOTW01000030">
    <property type="protein sequence ID" value="MUP38674.1"/>
    <property type="molecule type" value="Genomic_DNA"/>
</dbReference>
<name>A0A7M4D7P5_9BACT</name>
<keyword evidence="1" id="KW-1133">Transmembrane helix</keyword>
<dbReference type="RefSeq" id="WP_156196261.1">
    <property type="nucleotide sequence ID" value="NZ_QTZN02000030.1"/>
</dbReference>
<feature type="transmembrane region" description="Helical" evidence="1">
    <location>
        <begin position="55"/>
        <end position="80"/>
    </location>
</feature>
<feature type="transmembrane region" description="Helical" evidence="1">
    <location>
        <begin position="146"/>
        <end position="177"/>
    </location>
</feature>
<dbReference type="AlphaFoldDB" id="A0A7M4D7P5"/>
<protein>
    <submittedName>
        <fullName evidence="2">Uncharacterized protein</fullName>
    </submittedName>
</protein>
<keyword evidence="1" id="KW-0812">Transmembrane</keyword>
<dbReference type="EMBL" id="QTZN02000030">
    <property type="protein sequence ID" value="MVB07879.1"/>
    <property type="molecule type" value="Genomic_DNA"/>
</dbReference>
<reference evidence="3 4" key="1">
    <citation type="submission" date="2019-11" db="EMBL/GenBank/DDBJ databases">
        <title>Draft genome sequence of Labilibaculum sp. strain SYP isolated from Black Sea.</title>
        <authorList>
            <person name="Yadav S."/>
            <person name="Villanueva L."/>
        </authorList>
    </citation>
    <scope>NUCLEOTIDE SEQUENCE [LARGE SCALE GENOMIC DNA]</scope>
    <source>
        <strain evidence="3 4">44</strain>
    </source>
</reference>
<dbReference type="Proteomes" id="UP000285951">
    <property type="component" value="Unassembled WGS sequence"/>
</dbReference>
<gene>
    <name evidence="3" type="ORF">DWB62_012680</name>
    <name evidence="2" type="ORF">GNY23_12680</name>
</gene>
<feature type="transmembrane region" description="Helical" evidence="1">
    <location>
        <begin position="33"/>
        <end position="49"/>
    </location>
</feature>
<sequence length="206" mass="23990">MSSKINVKEIFDKHHQTIQYPNKSLSKKDKQQFFLYPIIGSIIALITIGKPNSDMINIFAVCLSIFIGLFLNLLVLILSFTESKTKIKDKKNRAELLEQTFYNLSYTIVISLIALGILFLTTISIFPSNWNLQIPFSRLGIDFNDYFLNVNYLITNIIAITFYFVFIKVIVTLLMIVKRIFNLFIEEIKSTNEENKIDIKDYEDYD</sequence>
<dbReference type="Proteomes" id="UP000462449">
    <property type="component" value="Unassembled WGS sequence"/>
</dbReference>
<reference evidence="2 5" key="2">
    <citation type="submission" date="2019-12" db="EMBL/GenBank/DDBJ databases">
        <title>Draft genome sequence of Labilibaculum sp. strain 44 isolated from deep waters of Black Sea.</title>
        <authorList>
            <person name="Yadav S."/>
            <person name="Villanueva L."/>
        </authorList>
    </citation>
    <scope>NUCLEOTIDE SEQUENCE [LARGE SCALE GENOMIC DNA]</scope>
    <source>
        <strain evidence="2 5">44</strain>
    </source>
</reference>
<accession>A0A7M4D7P5</accession>
<feature type="transmembrane region" description="Helical" evidence="1">
    <location>
        <begin position="101"/>
        <end position="126"/>
    </location>
</feature>
<evidence type="ECO:0000256" key="1">
    <source>
        <dbReference type="SAM" id="Phobius"/>
    </source>
</evidence>
<keyword evidence="4" id="KW-1185">Reference proteome</keyword>
<organism evidence="2 5">
    <name type="scientific">Labilibaculum euxinus</name>
    <dbReference type="NCBI Taxonomy" id="2686357"/>
    <lineage>
        <taxon>Bacteria</taxon>
        <taxon>Pseudomonadati</taxon>
        <taxon>Bacteroidota</taxon>
        <taxon>Bacteroidia</taxon>
        <taxon>Marinilabiliales</taxon>
        <taxon>Marinifilaceae</taxon>
        <taxon>Labilibaculum</taxon>
    </lineage>
</organism>
<keyword evidence="1" id="KW-0472">Membrane</keyword>
<evidence type="ECO:0000313" key="5">
    <source>
        <dbReference type="Proteomes" id="UP000462449"/>
    </source>
</evidence>